<dbReference type="AlphaFoldDB" id="A0A4R1PV44"/>
<gene>
    <name evidence="1" type="ORF">EV691_101112</name>
</gene>
<evidence type="ECO:0000313" key="2">
    <source>
        <dbReference type="Proteomes" id="UP000295169"/>
    </source>
</evidence>
<protein>
    <recommendedName>
        <fullName evidence="3">Glycosyl transferase</fullName>
    </recommendedName>
</protein>
<evidence type="ECO:0008006" key="3">
    <source>
        <dbReference type="Google" id="ProtNLM"/>
    </source>
</evidence>
<dbReference type="Gene3D" id="3.90.550.10">
    <property type="entry name" value="Spore Coat Polysaccharide Biosynthesis Protein SpsA, Chain A"/>
    <property type="match status" value="1"/>
</dbReference>
<evidence type="ECO:0000313" key="1">
    <source>
        <dbReference type="EMBL" id="TCL34677.1"/>
    </source>
</evidence>
<dbReference type="Proteomes" id="UP000295169">
    <property type="component" value="Unassembled WGS sequence"/>
</dbReference>
<comment type="caution">
    <text evidence="1">The sequence shown here is derived from an EMBL/GenBank/DDBJ whole genome shotgun (WGS) entry which is preliminary data.</text>
</comment>
<reference evidence="1 2" key="1">
    <citation type="submission" date="2019-03" db="EMBL/GenBank/DDBJ databases">
        <title>Genomic Encyclopedia of Type Strains, Phase IV (KMG-IV): sequencing the most valuable type-strain genomes for metagenomic binning, comparative biology and taxonomic classification.</title>
        <authorList>
            <person name="Goeker M."/>
        </authorList>
    </citation>
    <scope>NUCLEOTIDE SEQUENCE [LARGE SCALE GENOMIC DNA]</scope>
    <source>
        <strain evidence="1 2">DSM 2286</strain>
    </source>
</reference>
<dbReference type="EMBL" id="SMMU01000001">
    <property type="protein sequence ID" value="TCL34677.1"/>
    <property type="molecule type" value="Genomic_DNA"/>
</dbReference>
<dbReference type="SUPFAM" id="SSF53448">
    <property type="entry name" value="Nucleotide-diphospho-sugar transferases"/>
    <property type="match status" value="1"/>
</dbReference>
<sequence>MNNIKQGYQLFAIGDSKYLQLAINCAASIKYWDKSRPIQLVTDNPKTLTKKTLKKLFDTITIISADSFFCGPLIKLKMYEHSIYPETMFVDADCLLLKNDIDHYWELLSNNYDVTTPGNYLSTGEWYKMRIEKICEIAQTPRILKMNSGVFYFKKNEISEKFFASAISAVTELGNFTGHIHRGTGLPDEPYFGIAFARENLVPFPITDENGNGLMISTIRSKDHRFTPLPGTCEFIKEERRVSPSLCHFVGLKPSIEYQELSKQYRHLLGVPQTSVVKKYLGWITSRLTPKKLKSWLSGNGVRLAAWRK</sequence>
<proteinExistence type="predicted"/>
<accession>A0A4R1PV44</accession>
<organism evidence="1 2">
    <name type="scientific">Azotobacter chroococcum</name>
    <dbReference type="NCBI Taxonomy" id="353"/>
    <lineage>
        <taxon>Bacteria</taxon>
        <taxon>Pseudomonadati</taxon>
        <taxon>Pseudomonadota</taxon>
        <taxon>Gammaproteobacteria</taxon>
        <taxon>Pseudomonadales</taxon>
        <taxon>Pseudomonadaceae</taxon>
        <taxon>Azotobacter</taxon>
    </lineage>
</organism>
<name>A0A4R1PV44_9GAMM</name>
<dbReference type="RefSeq" id="WP_131297970.1">
    <property type="nucleotide sequence ID" value="NZ_JBHLST010000028.1"/>
</dbReference>
<dbReference type="InterPro" id="IPR029044">
    <property type="entry name" value="Nucleotide-diphossugar_trans"/>
</dbReference>